<proteinExistence type="predicted"/>
<dbReference type="AlphaFoldDB" id="A0A314ZJH2"/>
<dbReference type="Proteomes" id="UP000250321">
    <property type="component" value="Unassembled WGS sequence"/>
</dbReference>
<evidence type="ECO:0000313" key="2">
    <source>
        <dbReference type="Proteomes" id="UP000250321"/>
    </source>
</evidence>
<gene>
    <name evidence="1" type="ORF">Pyn_30472</name>
</gene>
<organism evidence="1 2">
    <name type="scientific">Prunus yedoensis var. nudiflora</name>
    <dbReference type="NCBI Taxonomy" id="2094558"/>
    <lineage>
        <taxon>Eukaryota</taxon>
        <taxon>Viridiplantae</taxon>
        <taxon>Streptophyta</taxon>
        <taxon>Embryophyta</taxon>
        <taxon>Tracheophyta</taxon>
        <taxon>Spermatophyta</taxon>
        <taxon>Magnoliopsida</taxon>
        <taxon>eudicotyledons</taxon>
        <taxon>Gunneridae</taxon>
        <taxon>Pentapetalae</taxon>
        <taxon>rosids</taxon>
        <taxon>fabids</taxon>
        <taxon>Rosales</taxon>
        <taxon>Rosaceae</taxon>
        <taxon>Amygdaloideae</taxon>
        <taxon>Amygdaleae</taxon>
        <taxon>Prunus</taxon>
    </lineage>
</organism>
<keyword evidence="2" id="KW-1185">Reference proteome</keyword>
<protein>
    <submittedName>
        <fullName evidence="1">Uncharacterized protein</fullName>
    </submittedName>
</protein>
<comment type="caution">
    <text evidence="1">The sequence shown here is derived from an EMBL/GenBank/DDBJ whole genome shotgun (WGS) entry which is preliminary data.</text>
</comment>
<dbReference type="EMBL" id="PJQY01000097">
    <property type="protein sequence ID" value="PQQ18770.1"/>
    <property type="molecule type" value="Genomic_DNA"/>
</dbReference>
<accession>A0A314ZJH2</accession>
<name>A0A314ZJH2_PRUYE</name>
<reference evidence="1 2" key="1">
    <citation type="submission" date="2018-02" db="EMBL/GenBank/DDBJ databases">
        <title>Draft genome of wild Prunus yedoensis var. nudiflora.</title>
        <authorList>
            <person name="Baek S."/>
            <person name="Kim J.-H."/>
            <person name="Choi K."/>
            <person name="Kim G.-B."/>
            <person name="Cho A."/>
            <person name="Jang H."/>
            <person name="Shin C.-H."/>
            <person name="Yu H.-J."/>
            <person name="Mun J.-H."/>
        </authorList>
    </citation>
    <scope>NUCLEOTIDE SEQUENCE [LARGE SCALE GENOMIC DNA]</scope>
    <source>
        <strain evidence="2">cv. Jeju island</strain>
        <tissue evidence="1">Leaf</tissue>
    </source>
</reference>
<sequence length="97" mass="10934">MEEKLIYSLTSIMRGLMYDEASSINAEVSTVIQQDNSSWCPANHSAQSTSGYLLIQSNHSIEDHVSASQSIHLLHEQMPPLLQLQQLHQKDSDRLVE</sequence>
<evidence type="ECO:0000313" key="1">
    <source>
        <dbReference type="EMBL" id="PQQ18770.1"/>
    </source>
</evidence>